<feature type="transmembrane region" description="Helical" evidence="11">
    <location>
        <begin position="607"/>
        <end position="631"/>
    </location>
</feature>
<dbReference type="OrthoDB" id="5573651at2759"/>
<evidence type="ECO:0000256" key="3">
    <source>
        <dbReference type="ARBA" id="ARBA00022729"/>
    </source>
</evidence>
<evidence type="ECO:0000256" key="4">
    <source>
        <dbReference type="ARBA" id="ARBA00022989"/>
    </source>
</evidence>
<proteinExistence type="inferred from homology"/>
<dbReference type="InterPro" id="IPR016187">
    <property type="entry name" value="CTDL_fold"/>
</dbReference>
<keyword evidence="5 11" id="KW-0472">Membrane</keyword>
<evidence type="ECO:0000256" key="1">
    <source>
        <dbReference type="ARBA" id="ARBA00004479"/>
    </source>
</evidence>
<dbReference type="InterPro" id="IPR016186">
    <property type="entry name" value="C-type_lectin-like/link_sf"/>
</dbReference>
<dbReference type="Pfam" id="PF25506">
    <property type="entry name" value="TIM-barrel_MTC6"/>
    <property type="match status" value="1"/>
</dbReference>
<dbReference type="EMBL" id="MU006590">
    <property type="protein sequence ID" value="KAF2744257.1"/>
    <property type="molecule type" value="Genomic_DNA"/>
</dbReference>
<keyword evidence="14" id="KW-1185">Reference proteome</keyword>
<dbReference type="Gene3D" id="3.10.100.10">
    <property type="entry name" value="Mannose-Binding Protein A, subunit A"/>
    <property type="match status" value="1"/>
</dbReference>
<dbReference type="InterPro" id="IPR051008">
    <property type="entry name" value="Telomere_Capping_Maintenance"/>
</dbReference>
<dbReference type="PANTHER" id="PTHR35518">
    <property type="entry name" value="MAINTENANCE OF TELOMOERE CAPPING"/>
    <property type="match status" value="1"/>
</dbReference>
<gene>
    <name evidence="13" type="ORF">M011DRAFT_449765</name>
</gene>
<evidence type="ECO:0000256" key="5">
    <source>
        <dbReference type="ARBA" id="ARBA00023136"/>
    </source>
</evidence>
<evidence type="ECO:0000256" key="6">
    <source>
        <dbReference type="ARBA" id="ARBA00023180"/>
    </source>
</evidence>
<evidence type="ECO:0000256" key="2">
    <source>
        <dbReference type="ARBA" id="ARBA00022692"/>
    </source>
</evidence>
<protein>
    <recommendedName>
        <fullName evidence="9">Maintenance of telomere capping protein 6</fullName>
    </recommendedName>
</protein>
<evidence type="ECO:0000256" key="11">
    <source>
        <dbReference type="SAM" id="Phobius"/>
    </source>
</evidence>
<keyword evidence="3" id="KW-0732">Signal</keyword>
<dbReference type="GO" id="GO:0016020">
    <property type="term" value="C:membrane"/>
    <property type="evidence" value="ECO:0007669"/>
    <property type="project" value="UniProtKB-SubCell"/>
</dbReference>
<keyword evidence="2 11" id="KW-0812">Transmembrane</keyword>
<comment type="function">
    <text evidence="7">May be involved in telomere capping.</text>
</comment>
<feature type="domain" description="MTC6 partial TIM-barrel" evidence="12">
    <location>
        <begin position="21"/>
        <end position="455"/>
    </location>
</feature>
<evidence type="ECO:0000313" key="13">
    <source>
        <dbReference type="EMBL" id="KAF2744257.1"/>
    </source>
</evidence>
<dbReference type="PANTHER" id="PTHR35518:SF2">
    <property type="entry name" value="MAINTENANCE OF TELOMERE CAPPING PROTEIN 6"/>
    <property type="match status" value="1"/>
</dbReference>
<dbReference type="SUPFAM" id="SSF56436">
    <property type="entry name" value="C-type lectin-like"/>
    <property type="match status" value="1"/>
</dbReference>
<keyword evidence="4 11" id="KW-1133">Transmembrane helix</keyword>
<accession>A0A6A6V4Y4</accession>
<dbReference type="AlphaFoldDB" id="A0A6A6V4Y4"/>
<name>A0A6A6V4Y4_9PLEO</name>
<reference evidence="13" key="1">
    <citation type="journal article" date="2020" name="Stud. Mycol.">
        <title>101 Dothideomycetes genomes: a test case for predicting lifestyles and emergence of pathogens.</title>
        <authorList>
            <person name="Haridas S."/>
            <person name="Albert R."/>
            <person name="Binder M."/>
            <person name="Bloem J."/>
            <person name="Labutti K."/>
            <person name="Salamov A."/>
            <person name="Andreopoulos B."/>
            <person name="Baker S."/>
            <person name="Barry K."/>
            <person name="Bills G."/>
            <person name="Bluhm B."/>
            <person name="Cannon C."/>
            <person name="Castanera R."/>
            <person name="Culley D."/>
            <person name="Daum C."/>
            <person name="Ezra D."/>
            <person name="Gonzalez J."/>
            <person name="Henrissat B."/>
            <person name="Kuo A."/>
            <person name="Liang C."/>
            <person name="Lipzen A."/>
            <person name="Lutzoni F."/>
            <person name="Magnuson J."/>
            <person name="Mondo S."/>
            <person name="Nolan M."/>
            <person name="Ohm R."/>
            <person name="Pangilinan J."/>
            <person name="Park H.-J."/>
            <person name="Ramirez L."/>
            <person name="Alfaro M."/>
            <person name="Sun H."/>
            <person name="Tritt A."/>
            <person name="Yoshinaga Y."/>
            <person name="Zwiers L.-H."/>
            <person name="Turgeon B."/>
            <person name="Goodwin S."/>
            <person name="Spatafora J."/>
            <person name="Crous P."/>
            <person name="Grigoriev I."/>
        </authorList>
    </citation>
    <scope>NUCLEOTIDE SEQUENCE</scope>
    <source>
        <strain evidence="13">CBS 119925</strain>
    </source>
</reference>
<evidence type="ECO:0000256" key="8">
    <source>
        <dbReference type="ARBA" id="ARBA00038159"/>
    </source>
</evidence>
<evidence type="ECO:0000313" key="14">
    <source>
        <dbReference type="Proteomes" id="UP000799440"/>
    </source>
</evidence>
<evidence type="ECO:0000256" key="10">
    <source>
        <dbReference type="SAM" id="MobiDB-lite"/>
    </source>
</evidence>
<evidence type="ECO:0000259" key="12">
    <source>
        <dbReference type="Pfam" id="PF25506"/>
    </source>
</evidence>
<organism evidence="13 14">
    <name type="scientific">Sporormia fimetaria CBS 119925</name>
    <dbReference type="NCBI Taxonomy" id="1340428"/>
    <lineage>
        <taxon>Eukaryota</taxon>
        <taxon>Fungi</taxon>
        <taxon>Dikarya</taxon>
        <taxon>Ascomycota</taxon>
        <taxon>Pezizomycotina</taxon>
        <taxon>Dothideomycetes</taxon>
        <taxon>Pleosporomycetidae</taxon>
        <taxon>Pleosporales</taxon>
        <taxon>Sporormiaceae</taxon>
        <taxon>Sporormia</taxon>
    </lineage>
</organism>
<comment type="subcellular location">
    <subcellularLocation>
        <location evidence="1">Membrane</location>
        <topology evidence="1">Single-pass type I membrane protein</topology>
    </subcellularLocation>
</comment>
<feature type="region of interest" description="Disordered" evidence="10">
    <location>
        <begin position="125"/>
        <end position="153"/>
    </location>
</feature>
<dbReference type="CDD" id="cd00037">
    <property type="entry name" value="CLECT"/>
    <property type="match status" value="1"/>
</dbReference>
<dbReference type="InterPro" id="IPR057530">
    <property type="entry name" value="TIM-barrel_MTC6"/>
</dbReference>
<evidence type="ECO:0000256" key="9">
    <source>
        <dbReference type="ARBA" id="ARBA00039865"/>
    </source>
</evidence>
<keyword evidence="6" id="KW-0325">Glycoprotein</keyword>
<evidence type="ECO:0000256" key="7">
    <source>
        <dbReference type="ARBA" id="ARBA00037703"/>
    </source>
</evidence>
<dbReference type="Proteomes" id="UP000799440">
    <property type="component" value="Unassembled WGS sequence"/>
</dbReference>
<sequence length="654" mass="72580">MHRRQYDPNLGDRLDPYDTWRTAFLSQRDVSLNIPINYRVGPVISLTAACFSHRRYHHTAFERCFSNLLDAGLKRFVVDAYWDSRRSMWGLCPVEVPVGDDVGTRFRRTIRGSSLDRVTHFNGATKDDLASQGSQDGRNDTYGPEPKVSTRQGETIQRTSILLRLSPALISYCLNAFEYTPHVVHSIPDDMLSSFSDYFTSTTDGNPVQLGSYSCSPTLTFKVLVDVLNGYIDSTDTTTAASILSLILDIHAAASAGAPDEPAIRTPLSADDHSISDELKGSLDDKLYTPSILNDDRRNLNDSWYNTDPSNLPAQGYYQVSKGDDDILFTEDGWPTEAFMEFSEYHRLVIGFGTIDEQMAHYRLSRDLDTIFAPNEIFRLRNTTSSENGTFTNGCLFNPSNTTLESINTTSWAITPLPALDLPPSPNNTNTTTPISNTLTCGLSPFLTCPFLETADEDPTPYLTLSSTQLWTWAPNEPSNTSHCAVLSLSPPHLGRWHTSPCTIPRYLSCQHSLNPFAWTLSRTRQTYISTRTTSTCPPSYTFSVPHTPLENSVLLSASLANPFAVDDGDVYLNINALSTRNCWTTAGANATCPYEPRDDENRARIVVVPTVATVVVFVCAVAFGFVKLAANRREGRKGRRRGGRSWGYEGVPA</sequence>
<comment type="similarity">
    <text evidence="8">Belongs to the MTC6 family.</text>
</comment>